<dbReference type="Pfam" id="PF01061">
    <property type="entry name" value="ABC2_membrane"/>
    <property type="match status" value="1"/>
</dbReference>
<name>A0A6G9GUU4_9ACTN</name>
<dbReference type="EMBL" id="CP050177">
    <property type="protein sequence ID" value="QIQ01846.1"/>
    <property type="molecule type" value="Genomic_DNA"/>
</dbReference>
<feature type="transmembrane region" description="Helical" evidence="6">
    <location>
        <begin position="171"/>
        <end position="191"/>
    </location>
</feature>
<protein>
    <recommendedName>
        <fullName evidence="6">Transport permease protein</fullName>
    </recommendedName>
</protein>
<dbReference type="AlphaFoldDB" id="A0A6G9GUU4"/>
<dbReference type="PIRSF" id="PIRSF006648">
    <property type="entry name" value="DrrB"/>
    <property type="match status" value="1"/>
</dbReference>
<accession>A0A6G9GUU4</accession>
<evidence type="ECO:0000256" key="1">
    <source>
        <dbReference type="ARBA" id="ARBA00004141"/>
    </source>
</evidence>
<dbReference type="RefSeq" id="WP_167024675.1">
    <property type="nucleotide sequence ID" value="NZ_CP050177.1"/>
</dbReference>
<keyword evidence="6" id="KW-1003">Cell membrane</keyword>
<feature type="transmembrane region" description="Helical" evidence="6">
    <location>
        <begin position="117"/>
        <end position="135"/>
    </location>
</feature>
<feature type="transmembrane region" description="Helical" evidence="6">
    <location>
        <begin position="63"/>
        <end position="84"/>
    </location>
</feature>
<dbReference type="GO" id="GO:0140359">
    <property type="term" value="F:ABC-type transporter activity"/>
    <property type="evidence" value="ECO:0007669"/>
    <property type="project" value="InterPro"/>
</dbReference>
<dbReference type="InterPro" id="IPR051784">
    <property type="entry name" value="Nod_factor_ABC_transporter"/>
</dbReference>
<dbReference type="KEGG" id="slia:HA039_05675"/>
<dbReference type="PANTHER" id="PTHR43229">
    <property type="entry name" value="NODULATION PROTEIN J"/>
    <property type="match status" value="1"/>
</dbReference>
<feature type="transmembrane region" description="Helical" evidence="6">
    <location>
        <begin position="28"/>
        <end position="51"/>
    </location>
</feature>
<dbReference type="PROSITE" id="PS51012">
    <property type="entry name" value="ABC_TM2"/>
    <property type="match status" value="1"/>
</dbReference>
<dbReference type="InterPro" id="IPR000412">
    <property type="entry name" value="ABC_2_transport"/>
</dbReference>
<reference evidence="8 9" key="1">
    <citation type="submission" date="2020-03" db="EMBL/GenBank/DDBJ databases">
        <title>A novel species.</title>
        <authorList>
            <person name="Gao J."/>
        </authorList>
    </citation>
    <scope>NUCLEOTIDE SEQUENCE [LARGE SCALE GENOMIC DNA]</scope>
    <source>
        <strain evidence="8 9">QMT-12</strain>
    </source>
</reference>
<proteinExistence type="inferred from homology"/>
<dbReference type="GO" id="GO:0043190">
    <property type="term" value="C:ATP-binding cassette (ABC) transporter complex"/>
    <property type="evidence" value="ECO:0007669"/>
    <property type="project" value="InterPro"/>
</dbReference>
<comment type="subcellular location">
    <subcellularLocation>
        <location evidence="6">Cell membrane</location>
        <topology evidence="6">Multi-pass membrane protein</topology>
    </subcellularLocation>
    <subcellularLocation>
        <location evidence="1">Membrane</location>
        <topology evidence="1">Multi-pass membrane protein</topology>
    </subcellularLocation>
</comment>
<dbReference type="GO" id="GO:0046677">
    <property type="term" value="P:response to antibiotic"/>
    <property type="evidence" value="ECO:0007669"/>
    <property type="project" value="UniProtKB-KW"/>
</dbReference>
<gene>
    <name evidence="8" type="ORF">HA039_05675</name>
</gene>
<dbReference type="InterPro" id="IPR047817">
    <property type="entry name" value="ABC2_TM_bact-type"/>
</dbReference>
<dbReference type="InterPro" id="IPR013525">
    <property type="entry name" value="ABC2_TM"/>
</dbReference>
<comment type="similarity">
    <text evidence="6">Belongs to the ABC-2 integral membrane protein family.</text>
</comment>
<dbReference type="PANTHER" id="PTHR43229:SF2">
    <property type="entry name" value="NODULATION PROTEIN J"/>
    <property type="match status" value="1"/>
</dbReference>
<evidence type="ECO:0000256" key="2">
    <source>
        <dbReference type="ARBA" id="ARBA00022692"/>
    </source>
</evidence>
<evidence type="ECO:0000313" key="9">
    <source>
        <dbReference type="Proteomes" id="UP000501179"/>
    </source>
</evidence>
<dbReference type="Proteomes" id="UP000501179">
    <property type="component" value="Chromosome"/>
</dbReference>
<evidence type="ECO:0000256" key="5">
    <source>
        <dbReference type="ARBA" id="ARBA00023251"/>
    </source>
</evidence>
<evidence type="ECO:0000313" key="8">
    <source>
        <dbReference type="EMBL" id="QIQ01846.1"/>
    </source>
</evidence>
<keyword evidence="5" id="KW-0046">Antibiotic resistance</keyword>
<evidence type="ECO:0000256" key="4">
    <source>
        <dbReference type="ARBA" id="ARBA00023136"/>
    </source>
</evidence>
<organism evidence="8 9">
    <name type="scientific">Streptomyces liangshanensis</name>
    <dbReference type="NCBI Taxonomy" id="2717324"/>
    <lineage>
        <taxon>Bacteria</taxon>
        <taxon>Bacillati</taxon>
        <taxon>Actinomycetota</taxon>
        <taxon>Actinomycetes</taxon>
        <taxon>Kitasatosporales</taxon>
        <taxon>Streptomycetaceae</taxon>
        <taxon>Streptomyces</taxon>
    </lineage>
</organism>
<feature type="transmembrane region" description="Helical" evidence="6">
    <location>
        <begin position="239"/>
        <end position="258"/>
    </location>
</feature>
<sequence>MNAFSQAVEDGLTLTRRSILKNFRNPDIVVFATVAPIAFALLFGFVFGSAIDVGGSNYREFMVIGILTQTMLLTATNTGVGIALDMKLGLVDRFRSMPISQSAVLVGRTNGDAVNNVFVIILLSLTGLAMGWRIRSGVLDAALGFLLLFLFAYAASWVTAAIGLTAKSPEVLGNAMLMVLLPLTFISNSFVPSEGLPTVLRVVADWNPVSAVVEACRQLFGNIPPGRPDPDVWPLQNPVLSAFLWVALILVVFVPLAVRRYQRAVSS</sequence>
<keyword evidence="6" id="KW-0813">Transport</keyword>
<evidence type="ECO:0000259" key="7">
    <source>
        <dbReference type="PROSITE" id="PS51012"/>
    </source>
</evidence>
<evidence type="ECO:0000256" key="6">
    <source>
        <dbReference type="RuleBase" id="RU361157"/>
    </source>
</evidence>
<keyword evidence="3 6" id="KW-1133">Transmembrane helix</keyword>
<feature type="domain" description="ABC transmembrane type-2" evidence="7">
    <location>
        <begin position="27"/>
        <end position="264"/>
    </location>
</feature>
<evidence type="ECO:0000256" key="3">
    <source>
        <dbReference type="ARBA" id="ARBA00022989"/>
    </source>
</evidence>
<keyword evidence="2 6" id="KW-0812">Transmembrane</keyword>
<feature type="transmembrane region" description="Helical" evidence="6">
    <location>
        <begin position="141"/>
        <end position="164"/>
    </location>
</feature>
<keyword evidence="4 6" id="KW-0472">Membrane</keyword>
<keyword evidence="9" id="KW-1185">Reference proteome</keyword>